<sequence>MLLTLLALPAHQHRFFSQLIPLWQAIPGRVNAMNFSRYSGWNERTLRRWFQKTLPWAELHWALVRLLVHLRVLDGRFILALDASFVPKSGKKTAGLGAFWNGASHRSEAGLELSCLALLSWSGHHAFPVHVQQTQPRRDKADRLEQYRDQLTAFLQQRRAWLKRHLRIVVADGQYAKTMFMDAVSREGYAFVTKLQCNANLLYPFRGEHPKRRGGRQKWAGKVDFVQFDGWASVPGEDRERVWTRVVWAPHYGRLLRVVVIQNLDRRGKARGHVVLCSTETTLPAQQIRALYSARFRLEFVFRDAKQFAALNTCQLRSTRGLENHWNAAFFALSLGRAEVLLEQAGRLQRPASWMVFSYEDFKRRAYNRLFARRILCNLGLEARFEELEKHPSRPLDLGVKAA</sequence>
<name>A0A345IKS4_9DEIO</name>
<dbReference type="Pfam" id="PF13546">
    <property type="entry name" value="DDE_5"/>
    <property type="match status" value="1"/>
</dbReference>
<dbReference type="InterPro" id="IPR012337">
    <property type="entry name" value="RNaseH-like_sf"/>
</dbReference>
<protein>
    <submittedName>
        <fullName evidence="2">IS4 family transposase</fullName>
    </submittedName>
</protein>
<dbReference type="AlphaFoldDB" id="A0A345IKS4"/>
<feature type="domain" description="Transposase IS701-like DDE" evidence="1">
    <location>
        <begin position="42"/>
        <end position="248"/>
    </location>
</feature>
<geneLocation type="plasmid" evidence="3">
    <name>pdrda</name>
</geneLocation>
<dbReference type="KEGG" id="dwu:DVJ83_14000"/>
<keyword evidence="2" id="KW-0614">Plasmid</keyword>
<reference evidence="2 3" key="1">
    <citation type="submission" date="2018-07" db="EMBL/GenBank/DDBJ databases">
        <title>Complete Genome and Methylome Analysis of Deinococcus wulumuqiensis NEB 479.</title>
        <authorList>
            <person name="Fomenkov A."/>
            <person name="Luyten Y."/>
            <person name="Vincze T."/>
            <person name="Anton B.P."/>
            <person name="Clark T."/>
            <person name="Roberts R.J."/>
            <person name="Morgan R.D."/>
        </authorList>
    </citation>
    <scope>NUCLEOTIDE SEQUENCE [LARGE SCALE GENOMIC DNA]</scope>
    <source>
        <strain evidence="2 3">NEB 479</strain>
        <plasmid evidence="3">Plasmid pdrda</plasmid>
    </source>
</reference>
<organism evidence="2 3">
    <name type="scientific">Deinococcus wulumuqiensis</name>
    <dbReference type="NCBI Taxonomy" id="980427"/>
    <lineage>
        <taxon>Bacteria</taxon>
        <taxon>Thermotogati</taxon>
        <taxon>Deinococcota</taxon>
        <taxon>Deinococci</taxon>
        <taxon>Deinococcales</taxon>
        <taxon>Deinococcaceae</taxon>
        <taxon>Deinococcus</taxon>
    </lineage>
</organism>
<dbReference type="Proteomes" id="UP000253744">
    <property type="component" value="Plasmid pDrdA"/>
</dbReference>
<evidence type="ECO:0000313" key="3">
    <source>
        <dbReference type="Proteomes" id="UP000253744"/>
    </source>
</evidence>
<evidence type="ECO:0000313" key="2">
    <source>
        <dbReference type="EMBL" id="AXH00297.1"/>
    </source>
</evidence>
<proteinExistence type="predicted"/>
<dbReference type="SUPFAM" id="SSF53098">
    <property type="entry name" value="Ribonuclease H-like"/>
    <property type="match status" value="1"/>
</dbReference>
<dbReference type="InterPro" id="IPR038721">
    <property type="entry name" value="IS701-like_DDE_dom"/>
</dbReference>
<dbReference type="EMBL" id="CP031159">
    <property type="protein sequence ID" value="AXH00297.1"/>
    <property type="molecule type" value="Genomic_DNA"/>
</dbReference>
<gene>
    <name evidence="2" type="ORF">DVJ83_14000</name>
</gene>
<evidence type="ECO:0000259" key="1">
    <source>
        <dbReference type="Pfam" id="PF13546"/>
    </source>
</evidence>
<accession>A0A345IKS4</accession>